<evidence type="ECO:0000313" key="2">
    <source>
        <dbReference type="Proteomes" id="UP000494252"/>
    </source>
</evidence>
<proteinExistence type="predicted"/>
<dbReference type="AlphaFoldDB" id="A0A6J5GUF8"/>
<gene>
    <name evidence="1" type="ORF">LMG27177_06083</name>
</gene>
<keyword evidence="2" id="KW-1185">Reference proteome</keyword>
<evidence type="ECO:0000313" key="1">
    <source>
        <dbReference type="EMBL" id="CAB3806470.1"/>
    </source>
</evidence>
<protein>
    <submittedName>
        <fullName evidence="1">Uncharacterized protein</fullName>
    </submittedName>
</protein>
<dbReference type="EMBL" id="CADIKI010000023">
    <property type="protein sequence ID" value="CAB3806470.1"/>
    <property type="molecule type" value="Genomic_DNA"/>
</dbReference>
<reference evidence="1 2" key="1">
    <citation type="submission" date="2020-04" db="EMBL/GenBank/DDBJ databases">
        <authorList>
            <person name="De Canck E."/>
        </authorList>
    </citation>
    <scope>NUCLEOTIDE SEQUENCE [LARGE SCALE GENOMIC DNA]</scope>
    <source>
        <strain evidence="1 2">LMG 27177</strain>
    </source>
</reference>
<organism evidence="1 2">
    <name type="scientific">Paraburkholderia fynbosensis</name>
    <dbReference type="NCBI Taxonomy" id="1200993"/>
    <lineage>
        <taxon>Bacteria</taxon>
        <taxon>Pseudomonadati</taxon>
        <taxon>Pseudomonadota</taxon>
        <taxon>Betaproteobacteria</taxon>
        <taxon>Burkholderiales</taxon>
        <taxon>Burkholderiaceae</taxon>
        <taxon>Paraburkholderia</taxon>
    </lineage>
</organism>
<name>A0A6J5GUF8_9BURK</name>
<dbReference type="Proteomes" id="UP000494252">
    <property type="component" value="Unassembled WGS sequence"/>
</dbReference>
<sequence length="78" mass="9142">MLEHVGSHHDARGEHLRVQRANLIEGLRDHHAIITRHISRYTPIRLVISNTHTVQRRAYDTSPFIQSLEYAHDKQDLI</sequence>
<accession>A0A6J5GUF8</accession>